<evidence type="ECO:0000256" key="1">
    <source>
        <dbReference type="SAM" id="MobiDB-lite"/>
    </source>
</evidence>
<dbReference type="InterPro" id="IPR036412">
    <property type="entry name" value="HAD-like_sf"/>
</dbReference>
<dbReference type="InterPro" id="IPR006379">
    <property type="entry name" value="HAD-SF_hydro_IIB"/>
</dbReference>
<dbReference type="GO" id="GO:0016787">
    <property type="term" value="F:hydrolase activity"/>
    <property type="evidence" value="ECO:0007669"/>
    <property type="project" value="UniProtKB-KW"/>
</dbReference>
<reference evidence="2 3" key="1">
    <citation type="submission" date="2022-08" db="EMBL/GenBank/DDBJ databases">
        <title>Tractidigestivibacter montrealensis type strain KD21.</title>
        <authorList>
            <person name="Diop K."/>
            <person name="Richard C."/>
            <person name="Routy B."/>
        </authorList>
    </citation>
    <scope>NUCLEOTIDE SEQUENCE [LARGE SCALE GENOMIC DNA]</scope>
    <source>
        <strain evidence="2 3">KD21</strain>
    </source>
</reference>
<name>A0ABT1Z6V6_9ACTN</name>
<dbReference type="PANTHER" id="PTHR10000">
    <property type="entry name" value="PHOSPHOSERINE PHOSPHATASE"/>
    <property type="match status" value="1"/>
</dbReference>
<dbReference type="Pfam" id="PF08282">
    <property type="entry name" value="Hydrolase_3"/>
    <property type="match status" value="1"/>
</dbReference>
<gene>
    <name evidence="2" type="ORF">NVS32_03205</name>
</gene>
<comment type="caution">
    <text evidence="2">The sequence shown here is derived from an EMBL/GenBank/DDBJ whole genome shotgun (WGS) entry which is preliminary data.</text>
</comment>
<evidence type="ECO:0000313" key="2">
    <source>
        <dbReference type="EMBL" id="MCR9035953.1"/>
    </source>
</evidence>
<dbReference type="InterPro" id="IPR023214">
    <property type="entry name" value="HAD_sf"/>
</dbReference>
<dbReference type="Gene3D" id="3.30.1240.10">
    <property type="match status" value="1"/>
</dbReference>
<evidence type="ECO:0000313" key="3">
    <source>
        <dbReference type="Proteomes" id="UP001204320"/>
    </source>
</evidence>
<dbReference type="Proteomes" id="UP001204320">
    <property type="component" value="Unassembled WGS sequence"/>
</dbReference>
<protein>
    <submittedName>
        <fullName evidence="2">Cof-type HAD-IIB family hydrolase</fullName>
    </submittedName>
</protein>
<dbReference type="PANTHER" id="PTHR10000:SF8">
    <property type="entry name" value="HAD SUPERFAMILY HYDROLASE-LIKE, TYPE 3"/>
    <property type="match status" value="1"/>
</dbReference>
<accession>A0ABT1Z6V6</accession>
<dbReference type="RefSeq" id="WP_258498645.1">
    <property type="nucleotide sequence ID" value="NZ_JANSKA010000002.1"/>
</dbReference>
<dbReference type="Gene3D" id="3.40.50.1000">
    <property type="entry name" value="HAD superfamily/HAD-like"/>
    <property type="match status" value="1"/>
</dbReference>
<feature type="region of interest" description="Disordered" evidence="1">
    <location>
        <begin position="286"/>
        <end position="309"/>
    </location>
</feature>
<keyword evidence="3" id="KW-1185">Reference proteome</keyword>
<dbReference type="EMBL" id="JANSKA010000002">
    <property type="protein sequence ID" value="MCR9035953.1"/>
    <property type="molecule type" value="Genomic_DNA"/>
</dbReference>
<dbReference type="NCBIfam" id="TIGR01484">
    <property type="entry name" value="HAD-SF-IIB"/>
    <property type="match status" value="1"/>
</dbReference>
<proteinExistence type="predicted"/>
<dbReference type="SUPFAM" id="SSF56784">
    <property type="entry name" value="HAD-like"/>
    <property type="match status" value="1"/>
</dbReference>
<organism evidence="2 3">
    <name type="scientific">Tractidigestivibacter montrealensis</name>
    <dbReference type="NCBI Taxonomy" id="2972466"/>
    <lineage>
        <taxon>Bacteria</taxon>
        <taxon>Bacillati</taxon>
        <taxon>Actinomycetota</taxon>
        <taxon>Coriobacteriia</taxon>
        <taxon>Coriobacteriales</taxon>
        <taxon>Atopobiaceae</taxon>
        <taxon>Tractidigestivibacter</taxon>
    </lineage>
</organism>
<keyword evidence="2" id="KW-0378">Hydrolase</keyword>
<sequence length="309" mass="32973">MIKLALSDLDNTLIPYGQGRASDAAIAAVRAANAAPGVLAGPISGRTVAMMSWMFENDAADCFQTGVFVNGQVVRLRGRVIYQEAPARESLERLVAYLRERDGERTALTAYENNSVNVDVVVGITDKELARHPKAFHAFRRTSAHIPAGTYVKNNIHSDHSRAHMEALRRDLAHDFPEFDFVFPSATSSTLDILPVGISKMSGLTVLMDQLGIGINEVCVFGDSENDLAIIEGVPNSVAVSNAAPEVVAAARWHIGAVTEDAVAKALLDIADAARTADMPAFMREEGEDRHATSGAAAPITGVGPTHMG</sequence>